<dbReference type="Proteomes" id="UP000315938">
    <property type="component" value="Unassembled WGS sequence"/>
</dbReference>
<dbReference type="PIRSF" id="PIRSF000090">
    <property type="entry name" value="Beta-ETF"/>
    <property type="match status" value="1"/>
</dbReference>
<dbReference type="Gene3D" id="3.40.50.620">
    <property type="entry name" value="HUPs"/>
    <property type="match status" value="1"/>
</dbReference>
<dbReference type="EMBL" id="VKID01000001">
    <property type="protein sequence ID" value="TRX99468.1"/>
    <property type="molecule type" value="Genomic_DNA"/>
</dbReference>
<dbReference type="InterPro" id="IPR012255">
    <property type="entry name" value="ETF_b"/>
</dbReference>
<dbReference type="PANTHER" id="PTHR21294">
    <property type="entry name" value="ELECTRON TRANSFER FLAVOPROTEIN BETA-SUBUNIT"/>
    <property type="match status" value="1"/>
</dbReference>
<dbReference type="PANTHER" id="PTHR21294:SF17">
    <property type="entry name" value="PROTEIN FIXA"/>
    <property type="match status" value="1"/>
</dbReference>
<sequence length="264" mass="29427">MSLHIVVCVKQVPVSNNLKIDPVTKNMMRSSEPGIMNPFDQNAVEAALKLKNRYDAKVTLLSMGPKNFEITLRQGLAMGADDAILLSSRSFGGADTLATGYVLSQAIKAIKDVNLVFFGRQSIDADTGQVGPIVAELLDWPQVTYISQINPVDEQSIEAVRLMEHMQQSIKVELPAVFSVRSELNEPRYPSPRNIMLSYQKEIKVWDEHAFELDFNRIGIKGSPTVVRKVWNPTKVAKKTELLGENPDSAARKLLQVLRARNII</sequence>
<dbReference type="OMA" id="ADLNEWD"/>
<accession>A0A553IH01</accession>
<dbReference type="SUPFAM" id="SSF52402">
    <property type="entry name" value="Adenine nucleotide alpha hydrolases-like"/>
    <property type="match status" value="1"/>
</dbReference>
<dbReference type="GO" id="GO:0009055">
    <property type="term" value="F:electron transfer activity"/>
    <property type="evidence" value="ECO:0007669"/>
    <property type="project" value="InterPro"/>
</dbReference>
<dbReference type="CDD" id="cd01714">
    <property type="entry name" value="ETF_beta"/>
    <property type="match status" value="1"/>
</dbReference>
<feature type="domain" description="Electron transfer flavoprotein alpha/beta-subunit N-terminal" evidence="2">
    <location>
        <begin position="24"/>
        <end position="215"/>
    </location>
</feature>
<reference evidence="3 4" key="1">
    <citation type="submission" date="2019-07" db="EMBL/GenBank/DDBJ databases">
        <title>Genome sequence of Acholeplasma laidlawii strain with increased resistance to erythromycin.</title>
        <authorList>
            <person name="Medvedeva E.S."/>
            <person name="Baranova N.B."/>
            <person name="Siniagina M.N."/>
            <person name="Mouzykantov A."/>
            <person name="Chernova O.A."/>
            <person name="Chernov V.M."/>
        </authorList>
    </citation>
    <scope>NUCLEOTIDE SEQUENCE [LARGE SCALE GENOMIC DNA]</scope>
    <source>
        <strain evidence="3 4">PG8REry</strain>
    </source>
</reference>
<dbReference type="InterPro" id="IPR014730">
    <property type="entry name" value="ETF_a/b_N"/>
</dbReference>
<dbReference type="SMART" id="SM00893">
    <property type="entry name" value="ETF"/>
    <property type="match status" value="1"/>
</dbReference>
<protein>
    <recommendedName>
        <fullName evidence="1">Electron transfer flavoprotein small subunit</fullName>
    </recommendedName>
</protein>
<name>A0A553IH01_ACHLA</name>
<dbReference type="AlphaFoldDB" id="A0A553IH01"/>
<evidence type="ECO:0000256" key="1">
    <source>
        <dbReference type="ARBA" id="ARBA00042002"/>
    </source>
</evidence>
<dbReference type="GeneID" id="41339251"/>
<dbReference type="InterPro" id="IPR033948">
    <property type="entry name" value="ETF_beta_N"/>
</dbReference>
<organism evidence="3 4">
    <name type="scientific">Acholeplasma laidlawii</name>
    <dbReference type="NCBI Taxonomy" id="2148"/>
    <lineage>
        <taxon>Bacteria</taxon>
        <taxon>Bacillati</taxon>
        <taxon>Mycoplasmatota</taxon>
        <taxon>Mollicutes</taxon>
        <taxon>Acholeplasmatales</taxon>
        <taxon>Acholeplasmataceae</taxon>
        <taxon>Acholeplasma</taxon>
    </lineage>
</organism>
<dbReference type="InterPro" id="IPR014729">
    <property type="entry name" value="Rossmann-like_a/b/a_fold"/>
</dbReference>
<comment type="caution">
    <text evidence="3">The sequence shown here is derived from an EMBL/GenBank/DDBJ whole genome shotgun (WGS) entry which is preliminary data.</text>
</comment>
<evidence type="ECO:0000259" key="2">
    <source>
        <dbReference type="SMART" id="SM00893"/>
    </source>
</evidence>
<dbReference type="RefSeq" id="WP_012243049.1">
    <property type="nucleotide sequence ID" value="NZ_JACAOE010000001.1"/>
</dbReference>
<gene>
    <name evidence="3" type="ORF">FNV44_00060</name>
</gene>
<evidence type="ECO:0000313" key="3">
    <source>
        <dbReference type="EMBL" id="TRX99468.1"/>
    </source>
</evidence>
<proteinExistence type="predicted"/>
<dbReference type="Pfam" id="PF01012">
    <property type="entry name" value="ETF"/>
    <property type="match status" value="1"/>
</dbReference>
<evidence type="ECO:0000313" key="4">
    <source>
        <dbReference type="Proteomes" id="UP000315938"/>
    </source>
</evidence>